<accession>A0A4Y7QEQ8</accession>
<sequence length="135" mass="14984">MITASLANTLICDLLITGSLLYYLNRNRTGFKSLDSIIKRLMWYSLSTGLLTSIFALASMVTFITMSHNLINVGISFFLGRLYANSLMTTLNGRAETRAKFSNNHEPIQLSDIPQETSILTPNSLLDGQHPQDLA</sequence>
<feature type="domain" description="DUF6534" evidence="2">
    <location>
        <begin position="10"/>
        <end position="95"/>
    </location>
</feature>
<dbReference type="AlphaFoldDB" id="A0A4Y7QEQ8"/>
<evidence type="ECO:0000259" key="2">
    <source>
        <dbReference type="Pfam" id="PF20152"/>
    </source>
</evidence>
<feature type="transmembrane region" description="Helical" evidence="1">
    <location>
        <begin position="44"/>
        <end position="64"/>
    </location>
</feature>
<protein>
    <recommendedName>
        <fullName evidence="2">DUF6534 domain-containing protein</fullName>
    </recommendedName>
</protein>
<keyword evidence="1" id="KW-0812">Transmembrane</keyword>
<dbReference type="PANTHER" id="PTHR40465">
    <property type="entry name" value="CHROMOSOME 1, WHOLE GENOME SHOTGUN SEQUENCE"/>
    <property type="match status" value="1"/>
</dbReference>
<reference evidence="3 4" key="1">
    <citation type="submission" date="2018-06" db="EMBL/GenBank/DDBJ databases">
        <title>A transcriptomic atlas of mushroom development highlights an independent origin of complex multicellularity.</title>
        <authorList>
            <consortium name="DOE Joint Genome Institute"/>
            <person name="Krizsan K."/>
            <person name="Almasi E."/>
            <person name="Merenyi Z."/>
            <person name="Sahu N."/>
            <person name="Viragh M."/>
            <person name="Koszo T."/>
            <person name="Mondo S."/>
            <person name="Kiss B."/>
            <person name="Balint B."/>
            <person name="Kues U."/>
            <person name="Barry K."/>
            <person name="Hegedus J.C."/>
            <person name="Henrissat B."/>
            <person name="Johnson J."/>
            <person name="Lipzen A."/>
            <person name="Ohm R."/>
            <person name="Nagy I."/>
            <person name="Pangilinan J."/>
            <person name="Yan J."/>
            <person name="Xiong Y."/>
            <person name="Grigoriev I.V."/>
            <person name="Hibbett D.S."/>
            <person name="Nagy L.G."/>
        </authorList>
    </citation>
    <scope>NUCLEOTIDE SEQUENCE [LARGE SCALE GENOMIC DNA]</scope>
    <source>
        <strain evidence="3 4">SZMC22713</strain>
    </source>
</reference>
<keyword evidence="1" id="KW-1133">Transmembrane helix</keyword>
<dbReference type="STRING" id="50990.A0A4Y7QEQ8"/>
<evidence type="ECO:0000313" key="4">
    <source>
        <dbReference type="Proteomes" id="UP000294933"/>
    </source>
</evidence>
<dbReference type="Pfam" id="PF20152">
    <property type="entry name" value="DUF6534"/>
    <property type="match status" value="1"/>
</dbReference>
<gene>
    <name evidence="3" type="ORF">BD410DRAFT_598387</name>
</gene>
<dbReference type="InterPro" id="IPR045339">
    <property type="entry name" value="DUF6534"/>
</dbReference>
<dbReference type="EMBL" id="ML170163">
    <property type="protein sequence ID" value="TDL25572.1"/>
    <property type="molecule type" value="Genomic_DNA"/>
</dbReference>
<dbReference type="VEuPathDB" id="FungiDB:BD410DRAFT_598387"/>
<keyword evidence="4" id="KW-1185">Reference proteome</keyword>
<dbReference type="Proteomes" id="UP000294933">
    <property type="component" value="Unassembled WGS sequence"/>
</dbReference>
<evidence type="ECO:0000313" key="3">
    <source>
        <dbReference type="EMBL" id="TDL25572.1"/>
    </source>
</evidence>
<evidence type="ECO:0000256" key="1">
    <source>
        <dbReference type="SAM" id="Phobius"/>
    </source>
</evidence>
<organism evidence="3 4">
    <name type="scientific">Rickenella mellea</name>
    <dbReference type="NCBI Taxonomy" id="50990"/>
    <lineage>
        <taxon>Eukaryota</taxon>
        <taxon>Fungi</taxon>
        <taxon>Dikarya</taxon>
        <taxon>Basidiomycota</taxon>
        <taxon>Agaricomycotina</taxon>
        <taxon>Agaricomycetes</taxon>
        <taxon>Hymenochaetales</taxon>
        <taxon>Rickenellaceae</taxon>
        <taxon>Rickenella</taxon>
    </lineage>
</organism>
<proteinExistence type="predicted"/>
<keyword evidence="1" id="KW-0472">Membrane</keyword>
<name>A0A4Y7QEQ8_9AGAM</name>
<feature type="transmembrane region" description="Helical" evidence="1">
    <location>
        <begin position="6"/>
        <end position="24"/>
    </location>
</feature>
<dbReference type="PANTHER" id="PTHR40465:SF1">
    <property type="entry name" value="DUF6534 DOMAIN-CONTAINING PROTEIN"/>
    <property type="match status" value="1"/>
</dbReference>
<dbReference type="OrthoDB" id="3190888at2759"/>